<gene>
    <name evidence="1" type="ORF">DEO72_LG7g1519</name>
</gene>
<dbReference type="Proteomes" id="UP000501690">
    <property type="component" value="Linkage Group LG7"/>
</dbReference>
<name>A0A4D6MHP1_VIGUN</name>
<organism evidence="1 2">
    <name type="scientific">Vigna unguiculata</name>
    <name type="common">Cowpea</name>
    <dbReference type="NCBI Taxonomy" id="3917"/>
    <lineage>
        <taxon>Eukaryota</taxon>
        <taxon>Viridiplantae</taxon>
        <taxon>Streptophyta</taxon>
        <taxon>Embryophyta</taxon>
        <taxon>Tracheophyta</taxon>
        <taxon>Spermatophyta</taxon>
        <taxon>Magnoliopsida</taxon>
        <taxon>eudicotyledons</taxon>
        <taxon>Gunneridae</taxon>
        <taxon>Pentapetalae</taxon>
        <taxon>rosids</taxon>
        <taxon>fabids</taxon>
        <taxon>Fabales</taxon>
        <taxon>Fabaceae</taxon>
        <taxon>Papilionoideae</taxon>
        <taxon>50 kb inversion clade</taxon>
        <taxon>NPAAA clade</taxon>
        <taxon>indigoferoid/millettioid clade</taxon>
        <taxon>Phaseoleae</taxon>
        <taxon>Vigna</taxon>
    </lineage>
</organism>
<evidence type="ECO:0000313" key="1">
    <source>
        <dbReference type="EMBL" id="QCE00231.1"/>
    </source>
</evidence>
<dbReference type="AlphaFoldDB" id="A0A4D6MHP1"/>
<evidence type="ECO:0000313" key="2">
    <source>
        <dbReference type="Proteomes" id="UP000501690"/>
    </source>
</evidence>
<sequence>METNYDELKEKNDGLESELEDLKGHIIQEHINEFQKDLRQAAFFCKEVDVFDARFDVNKDVVDNRLVNELHSSPEEEADKVAATDDANPVDDGVVVVEVDANLVV</sequence>
<reference evidence="1 2" key="1">
    <citation type="submission" date="2019-04" db="EMBL/GenBank/DDBJ databases">
        <title>An improved genome assembly and genetic linkage map for asparagus bean, Vigna unguiculata ssp. sesquipedialis.</title>
        <authorList>
            <person name="Xia Q."/>
            <person name="Zhang R."/>
            <person name="Dong Y."/>
        </authorList>
    </citation>
    <scope>NUCLEOTIDE SEQUENCE [LARGE SCALE GENOMIC DNA]</scope>
    <source>
        <tissue evidence="1">Leaf</tissue>
    </source>
</reference>
<proteinExistence type="predicted"/>
<keyword evidence="2" id="KW-1185">Reference proteome</keyword>
<dbReference type="EMBL" id="CP039351">
    <property type="protein sequence ID" value="QCE00231.1"/>
    <property type="molecule type" value="Genomic_DNA"/>
</dbReference>
<protein>
    <submittedName>
        <fullName evidence="1">Uncharacterized protein</fullName>
    </submittedName>
</protein>
<accession>A0A4D6MHP1</accession>